<dbReference type="CDD" id="cd03351">
    <property type="entry name" value="LbH_UDP-GlcNAc_AT"/>
    <property type="match status" value="1"/>
</dbReference>
<dbReference type="PANTHER" id="PTHR43480">
    <property type="entry name" value="ACYL-[ACYL-CARRIER-PROTEIN]--UDP-N-ACETYLGLUCOSAMINE O-ACYLTRANSFERASE"/>
    <property type="match status" value="1"/>
</dbReference>
<dbReference type="GO" id="GO:0016020">
    <property type="term" value="C:membrane"/>
    <property type="evidence" value="ECO:0007669"/>
    <property type="project" value="GOC"/>
</dbReference>
<dbReference type="PANTHER" id="PTHR43480:SF1">
    <property type="entry name" value="ACYL-[ACYL-CARRIER-PROTEIN]--UDP-N-ACETYLGLUCOSAMINE O-ACYLTRANSFERASE, MITOCHONDRIAL-RELATED"/>
    <property type="match status" value="1"/>
</dbReference>
<evidence type="ECO:0000259" key="10">
    <source>
        <dbReference type="Pfam" id="PF25087"/>
    </source>
</evidence>
<dbReference type="Pfam" id="PF25087">
    <property type="entry name" value="GMPPB_C"/>
    <property type="match status" value="1"/>
</dbReference>
<dbReference type="InterPro" id="IPR011004">
    <property type="entry name" value="Trimer_LpxA-like_sf"/>
</dbReference>
<dbReference type="HAMAP" id="MF_00387">
    <property type="entry name" value="LpxA"/>
    <property type="match status" value="1"/>
</dbReference>
<keyword evidence="4 8" id="KW-0808">Transferase</keyword>
<comment type="subcellular location">
    <subcellularLocation>
        <location evidence="8">Cytoplasm</location>
    </subcellularLocation>
</comment>
<reference evidence="11 12" key="1">
    <citation type="submission" date="2018-06" db="EMBL/GenBank/DDBJ databases">
        <authorList>
            <person name="Strepis N."/>
        </authorList>
    </citation>
    <scope>NUCLEOTIDE SEQUENCE [LARGE SCALE GENOMIC DNA]</scope>
    <source>
        <strain evidence="11">LUCI</strain>
    </source>
</reference>
<dbReference type="GO" id="GO:0009245">
    <property type="term" value="P:lipid A biosynthetic process"/>
    <property type="evidence" value="ECO:0007669"/>
    <property type="project" value="UniProtKB-UniRule"/>
</dbReference>
<dbReference type="InterPro" id="IPR037157">
    <property type="entry name" value="Acetyltransf_C_sf"/>
</dbReference>
<comment type="pathway">
    <text evidence="8">Glycolipid biosynthesis; lipid IV(A) biosynthesis; lipid IV(A) from (3R)-3-hydroxytetradecanoyl-[acyl-carrier-protein] and UDP-N-acetyl-alpha-D-glucosamine: step 1/6.</text>
</comment>
<keyword evidence="3 8" id="KW-0441">Lipid A biosynthesis</keyword>
<dbReference type="GO" id="GO:0008780">
    <property type="term" value="F:acyl-[acyl-carrier-protein]-UDP-N-acetylglucosamine O-acyltransferase activity"/>
    <property type="evidence" value="ECO:0007669"/>
    <property type="project" value="UniProtKB-UniRule"/>
</dbReference>
<protein>
    <recommendedName>
        <fullName evidence="8">Acyl-[acyl-carrier-protein]--UDP-N-acetylglucosamine O-acyltransferase</fullName>
        <shortName evidence="8">UDP-N-acetylglucosamine acyltransferase</shortName>
        <ecNumber evidence="8">2.3.1.129</ecNumber>
    </recommendedName>
</protein>
<comment type="similarity">
    <text evidence="8">Belongs to the transferase hexapeptide repeat family. LpxA subfamily.</text>
</comment>
<comment type="subunit">
    <text evidence="8">Homotrimer.</text>
</comment>
<proteinExistence type="inferred from homology"/>
<dbReference type="Gene3D" id="1.20.1180.10">
    <property type="entry name" value="Udp N-acetylglucosamine O-acyltransferase, C-terminal domain"/>
    <property type="match status" value="1"/>
</dbReference>
<dbReference type="RefSeq" id="WP_122629953.1">
    <property type="nucleotide sequence ID" value="NZ_UPPP01000105.1"/>
</dbReference>
<feature type="domain" description="UDP N-acetylglucosamine O-acyltransferase C-terminal" evidence="9">
    <location>
        <begin position="185"/>
        <end position="266"/>
    </location>
</feature>
<keyword evidence="1 8" id="KW-0963">Cytoplasm</keyword>
<dbReference type="SUPFAM" id="SSF51161">
    <property type="entry name" value="Trimeric LpxA-like enzymes"/>
    <property type="match status" value="1"/>
</dbReference>
<accession>A0A498RC90</accession>
<gene>
    <name evidence="8" type="primary">lpxA</name>
    <name evidence="11" type="ORF">LUCI_4430</name>
</gene>
<dbReference type="NCBIfam" id="TIGR01852">
    <property type="entry name" value="lipid_A_lpxA"/>
    <property type="match status" value="1"/>
</dbReference>
<dbReference type="EMBL" id="UPPP01000105">
    <property type="protein sequence ID" value="VBB09144.1"/>
    <property type="molecule type" value="Genomic_DNA"/>
</dbReference>
<dbReference type="InterPro" id="IPR029098">
    <property type="entry name" value="Acetyltransf_C"/>
</dbReference>
<evidence type="ECO:0000313" key="12">
    <source>
        <dbReference type="Proteomes" id="UP000277811"/>
    </source>
</evidence>
<evidence type="ECO:0000313" key="11">
    <source>
        <dbReference type="EMBL" id="VBB09144.1"/>
    </source>
</evidence>
<dbReference type="NCBIfam" id="NF003657">
    <property type="entry name" value="PRK05289.1"/>
    <property type="match status" value="1"/>
</dbReference>
<evidence type="ECO:0000256" key="7">
    <source>
        <dbReference type="ARBA" id="ARBA00023315"/>
    </source>
</evidence>
<evidence type="ECO:0000256" key="1">
    <source>
        <dbReference type="ARBA" id="ARBA00022490"/>
    </source>
</evidence>
<evidence type="ECO:0000256" key="8">
    <source>
        <dbReference type="HAMAP-Rule" id="MF_00387"/>
    </source>
</evidence>
<feature type="domain" description="Mannose-1-phosphate guanyltransferase C-terminal" evidence="10">
    <location>
        <begin position="17"/>
        <end position="107"/>
    </location>
</feature>
<keyword evidence="5 8" id="KW-0677">Repeat</keyword>
<dbReference type="InterPro" id="IPR056729">
    <property type="entry name" value="GMPPB_C"/>
</dbReference>
<dbReference type="GO" id="GO:0005737">
    <property type="term" value="C:cytoplasm"/>
    <property type="evidence" value="ECO:0007669"/>
    <property type="project" value="UniProtKB-SubCell"/>
</dbReference>
<dbReference type="UniPathway" id="UPA00359">
    <property type="reaction ID" value="UER00477"/>
</dbReference>
<dbReference type="Gene3D" id="2.160.10.10">
    <property type="entry name" value="Hexapeptide repeat proteins"/>
    <property type="match status" value="1"/>
</dbReference>
<keyword evidence="6 8" id="KW-0443">Lipid metabolism</keyword>
<dbReference type="Pfam" id="PF00132">
    <property type="entry name" value="Hexapep"/>
    <property type="match status" value="1"/>
</dbReference>
<evidence type="ECO:0000256" key="2">
    <source>
        <dbReference type="ARBA" id="ARBA00022516"/>
    </source>
</evidence>
<evidence type="ECO:0000256" key="6">
    <source>
        <dbReference type="ARBA" id="ARBA00023098"/>
    </source>
</evidence>
<dbReference type="PIRSF" id="PIRSF000456">
    <property type="entry name" value="UDP-GlcNAc_acltr"/>
    <property type="match status" value="1"/>
</dbReference>
<comment type="function">
    <text evidence="8">Involved in the biosynthesis of lipid A, a phosphorylated glycolipid that anchors the lipopolysaccharide to the outer membrane of the cell.</text>
</comment>
<dbReference type="OrthoDB" id="9807278at2"/>
<sequence length="273" mass="29579">MIQNLTNAFISNNLHKTAVIHPNAKLGKDVEVGPYSVIGPNVTIGDGTKIDAHTVIKGWTKIGKNCLIYSHAVIGSEPQDRKFLGEKSYVILGDGTQVREFVTINRATGENLETKIGSDCLLLAYSHVAHNCTVGNHVTMSNAATLAGHVTVEDKVTIGGLAGIHQFVRVGRNAMIGGLSKVVQDVPPFITVDGNPAYAAGLNTVGLIRAGMNETTRRILKRAYKILYLSGWKLSQAVAIMEQQLPLCSELEDLIRFLQNTERGICRVANHKN</sequence>
<evidence type="ECO:0000256" key="3">
    <source>
        <dbReference type="ARBA" id="ARBA00022556"/>
    </source>
</evidence>
<keyword evidence="2 8" id="KW-0444">Lipid biosynthesis</keyword>
<keyword evidence="12" id="KW-1185">Reference proteome</keyword>
<evidence type="ECO:0000259" key="9">
    <source>
        <dbReference type="Pfam" id="PF13720"/>
    </source>
</evidence>
<dbReference type="AlphaFoldDB" id="A0A498RC90"/>
<dbReference type="InterPro" id="IPR018357">
    <property type="entry name" value="Hexapep_transf_CS"/>
</dbReference>
<evidence type="ECO:0000256" key="5">
    <source>
        <dbReference type="ARBA" id="ARBA00022737"/>
    </source>
</evidence>
<evidence type="ECO:0000256" key="4">
    <source>
        <dbReference type="ARBA" id="ARBA00022679"/>
    </source>
</evidence>
<dbReference type="PROSITE" id="PS00101">
    <property type="entry name" value="HEXAPEP_TRANSFERASES"/>
    <property type="match status" value="1"/>
</dbReference>
<dbReference type="InterPro" id="IPR010137">
    <property type="entry name" value="Lipid_A_LpxA"/>
</dbReference>
<dbReference type="InterPro" id="IPR001451">
    <property type="entry name" value="Hexapep"/>
</dbReference>
<dbReference type="EC" id="2.3.1.129" evidence="8"/>
<comment type="catalytic activity">
    <reaction evidence="8">
        <text>a (3R)-hydroxyacyl-[ACP] + UDP-N-acetyl-alpha-D-glucosamine = a UDP-3-O-[(3R)-3-hydroxyacyl]-N-acetyl-alpha-D-glucosamine + holo-[ACP]</text>
        <dbReference type="Rhea" id="RHEA:67812"/>
        <dbReference type="Rhea" id="RHEA-COMP:9685"/>
        <dbReference type="Rhea" id="RHEA-COMP:9945"/>
        <dbReference type="ChEBI" id="CHEBI:57705"/>
        <dbReference type="ChEBI" id="CHEBI:64479"/>
        <dbReference type="ChEBI" id="CHEBI:78827"/>
        <dbReference type="ChEBI" id="CHEBI:173225"/>
        <dbReference type="EC" id="2.3.1.129"/>
    </reaction>
</comment>
<dbReference type="Proteomes" id="UP000277811">
    <property type="component" value="Unassembled WGS sequence"/>
</dbReference>
<keyword evidence="7 8" id="KW-0012">Acyltransferase</keyword>
<dbReference type="Pfam" id="PF13720">
    <property type="entry name" value="Acetyltransf_11"/>
    <property type="match status" value="1"/>
</dbReference>
<organism evidence="11 12">
    <name type="scientific">Lucifera butyrica</name>
    <dbReference type="NCBI Taxonomy" id="1351585"/>
    <lineage>
        <taxon>Bacteria</taxon>
        <taxon>Bacillati</taxon>
        <taxon>Bacillota</taxon>
        <taxon>Negativicutes</taxon>
        <taxon>Veillonellales</taxon>
        <taxon>Veillonellaceae</taxon>
        <taxon>Lucifera</taxon>
    </lineage>
</organism>
<name>A0A498RC90_9FIRM</name>